<accession>A0AA96KRG9</accession>
<sequence length="230" mass="25636">MADKYKNYAELRAAEQIGKDYNIECDLFSDEMILVVPHGGGIEVGTTELSQEVELRIKEGLISAYYFNTTKPSNNVDLHITSANFDEPVGVGAVTNNKHAISFHGYADSKEENTIVGGLDEEFKQIVIRHLKSQGFNAEAATTRFTGTDPKNIVNRCEHGAGVQLELSTLQRKKFFANDDWSAGNRHNRTEILERYASAIALAIDEYTEGRVTFDEDNLVISMQSHSDDL</sequence>
<dbReference type="InterPro" id="IPR038128">
    <property type="entry name" value="Gamma_PGA_hydro_sf"/>
</dbReference>
<evidence type="ECO:0000313" key="1">
    <source>
        <dbReference type="EMBL" id="WNO29764.1"/>
    </source>
</evidence>
<dbReference type="EMBL" id="OQ884030">
    <property type="protein sequence ID" value="WNO29764.1"/>
    <property type="molecule type" value="Genomic_DNA"/>
</dbReference>
<keyword evidence="1" id="KW-0378">Hydrolase</keyword>
<dbReference type="GO" id="GO:0016787">
    <property type="term" value="F:hydrolase activity"/>
    <property type="evidence" value="ECO:0007669"/>
    <property type="project" value="UniProtKB-KW"/>
</dbReference>
<organism evidence="1">
    <name type="scientific">Bacillus phage SDFMU_Pbc</name>
    <dbReference type="NCBI Taxonomy" id="3076135"/>
    <lineage>
        <taxon>Viruses</taxon>
        <taxon>Duplodnaviria</taxon>
        <taxon>Heunggongvirae</taxon>
        <taxon>Uroviricota</taxon>
        <taxon>Caudoviricetes</taxon>
        <taxon>Herelleviridae</taxon>
        <taxon>Bastillevirinae</taxon>
        <taxon>Agatevirus</taxon>
        <taxon>Agatevirus agate</taxon>
    </lineage>
</organism>
<name>A0AA96KRG9_9CAUD</name>
<protein>
    <submittedName>
        <fullName evidence="1">Poly-gamma-glutamate hydrolase</fullName>
    </submittedName>
</protein>
<dbReference type="Gene3D" id="3.40.630.100">
    <property type="entry name" value="Poly-gamma-glutamate hydrolase, zinc-binding motif"/>
    <property type="match status" value="1"/>
</dbReference>
<reference evidence="1" key="1">
    <citation type="submission" date="2023-04" db="EMBL/GenBank/DDBJ databases">
        <authorList>
            <person name="Zhang X."/>
        </authorList>
    </citation>
    <scope>NUCLEOTIDE SEQUENCE</scope>
</reference>
<proteinExistence type="predicted"/>
<dbReference type="InterPro" id="IPR008585">
    <property type="entry name" value="Gamma_PGA_hydro"/>
</dbReference>
<dbReference type="Pfam" id="PF05908">
    <property type="entry name" value="Gamma_PGA_hydro"/>
    <property type="match status" value="1"/>
</dbReference>